<dbReference type="Proteomes" id="UP001156641">
    <property type="component" value="Unassembled WGS sequence"/>
</dbReference>
<name>A0ABQ6A7J6_9PROT</name>
<feature type="chain" id="PRO_5046339102" description="Ankyrin repeat domain-containing protein" evidence="2">
    <location>
        <begin position="23"/>
        <end position="204"/>
    </location>
</feature>
<accession>A0ABQ6A7J6</accession>
<evidence type="ECO:0008006" key="5">
    <source>
        <dbReference type="Google" id="ProtNLM"/>
    </source>
</evidence>
<dbReference type="EMBL" id="BSOS01000067">
    <property type="protein sequence ID" value="GLR67598.1"/>
    <property type="molecule type" value="Genomic_DNA"/>
</dbReference>
<evidence type="ECO:0000313" key="4">
    <source>
        <dbReference type="Proteomes" id="UP001156641"/>
    </source>
</evidence>
<feature type="compositionally biased region" description="Low complexity" evidence="1">
    <location>
        <begin position="141"/>
        <end position="154"/>
    </location>
</feature>
<reference evidence="4" key="1">
    <citation type="journal article" date="2019" name="Int. J. Syst. Evol. Microbiol.">
        <title>The Global Catalogue of Microorganisms (GCM) 10K type strain sequencing project: providing services to taxonomists for standard genome sequencing and annotation.</title>
        <authorList>
            <consortium name="The Broad Institute Genomics Platform"/>
            <consortium name="The Broad Institute Genome Sequencing Center for Infectious Disease"/>
            <person name="Wu L."/>
            <person name="Ma J."/>
        </authorList>
    </citation>
    <scope>NUCLEOTIDE SEQUENCE [LARGE SCALE GENOMIC DNA]</scope>
    <source>
        <strain evidence="4">NBRC 112502</strain>
    </source>
</reference>
<dbReference type="InterPro" id="IPR036770">
    <property type="entry name" value="Ankyrin_rpt-contain_sf"/>
</dbReference>
<evidence type="ECO:0000256" key="1">
    <source>
        <dbReference type="SAM" id="MobiDB-lite"/>
    </source>
</evidence>
<evidence type="ECO:0000313" key="3">
    <source>
        <dbReference type="EMBL" id="GLR67598.1"/>
    </source>
</evidence>
<protein>
    <recommendedName>
        <fullName evidence="5">Ankyrin repeat domain-containing protein</fullName>
    </recommendedName>
</protein>
<evidence type="ECO:0000256" key="2">
    <source>
        <dbReference type="SAM" id="SignalP"/>
    </source>
</evidence>
<feature type="region of interest" description="Disordered" evidence="1">
    <location>
        <begin position="136"/>
        <end position="204"/>
    </location>
</feature>
<comment type="caution">
    <text evidence="3">The sequence shown here is derived from an EMBL/GenBank/DDBJ whole genome shotgun (WGS) entry which is preliminary data.</text>
</comment>
<dbReference type="SUPFAM" id="SSF48403">
    <property type="entry name" value="Ankyrin repeat"/>
    <property type="match status" value="1"/>
</dbReference>
<feature type="region of interest" description="Disordered" evidence="1">
    <location>
        <begin position="32"/>
        <end position="57"/>
    </location>
</feature>
<organism evidence="3 4">
    <name type="scientific">Acidocella aquatica</name>
    <dbReference type="NCBI Taxonomy" id="1922313"/>
    <lineage>
        <taxon>Bacteria</taxon>
        <taxon>Pseudomonadati</taxon>
        <taxon>Pseudomonadota</taxon>
        <taxon>Alphaproteobacteria</taxon>
        <taxon>Acetobacterales</taxon>
        <taxon>Acidocellaceae</taxon>
        <taxon>Acidocella</taxon>
    </lineage>
</organism>
<sequence>MRYIPASALGLALLLAGAPAFAQMSMGGAPGGAPGGGGVQPQPQVHDIAPPALPGAGAPAPLATAPVVQKPAIADPTQALFAAVNSGDYNAAQDALSRGADLTAKNDLGETPLDLSIALNHTNITFLLLATRNETAGSDGTTSPGPAFTATAPARPAPRKSHPAAPVHEAATPHTTEPAVNIAPGNNPGTPNPSAGFLGFGTKN</sequence>
<proteinExistence type="predicted"/>
<dbReference type="RefSeq" id="WP_284258338.1">
    <property type="nucleotide sequence ID" value="NZ_BSOS01000067.1"/>
</dbReference>
<keyword evidence="2" id="KW-0732">Signal</keyword>
<gene>
    <name evidence="3" type="ORF">GCM10010909_22790</name>
</gene>
<feature type="signal peptide" evidence="2">
    <location>
        <begin position="1"/>
        <end position="22"/>
    </location>
</feature>
<dbReference type="Gene3D" id="1.25.40.20">
    <property type="entry name" value="Ankyrin repeat-containing domain"/>
    <property type="match status" value="1"/>
</dbReference>
<keyword evidence="4" id="KW-1185">Reference proteome</keyword>